<feature type="domain" description="Soluble ligand binding" evidence="4">
    <location>
        <begin position="390"/>
        <end position="437"/>
    </location>
</feature>
<dbReference type="PANTHER" id="PTHR33619:SF3">
    <property type="entry name" value="POLYSACCHARIDE EXPORT PROTEIN GFCE-RELATED"/>
    <property type="match status" value="1"/>
</dbReference>
<sequence>MLSVHNVQAQTVNGVNLSEMDFSKKNVDDLTDAQIAQIQAEMTKRGLTVNDIDMFAKAKGVPEAQVVKLKARLAGVSGASEVASQSDLPAEVNTPEVTPVYSEKDSPLKEDVPHRVFGSNLFNASNLTFEPSVALNPSKDYKLGIGDEVRIEVWGASQQNYRLLINKVGAVVIPDIGPISVYGLSLGAAEKKILKRLSTIFSGMNGSHPDTFAQVSMGQLQGITVNVIGEVVMPGTYTLPSTASLFNALYLSGGPNKIGSFRKVQVIRNGKIFKTVDVYDYLIHGNGSADLQLKNDDIIKVPTYDLRVVIQGQFKRNGLFEAKEGETLSSIIEVAGGFTENAYSHRLEIYRKNGREQLIKDVMQDQFSTTVLHSGDSIVAKAVLNRFANRVQIAGAVFRPGTFELSDGLMVSDLIKKAEGLKEDAYLGRAYIYRKAADMSDEVLSFSVKGVITGKEDVKLQREDFVTISSITDMRETQFVTVSGPVMHPGQLKYGKGMKLKDLILMAGGFKIEASGARVEVARRHEGEQAETSSLDIAKIYRMDITKDLKLSEEDGSFEIQPFDKIYIRKSPGYKTQRVVSVTGDVIYPGDYSLSSENERISDVIKRAGGFSANAYPEGAMLTRKIVKTDKQKALEGEMLKRDKSIDLTDLDFEVVGIRLQDIMANPGGKYDIFLSPGDEITVPSKVQTVRISGEVLNPVSTTYKKRKRAKFYIAQGGGFGLRAKKGKTYVRYPNGTTGITRGFIIHRYPKVTPGSEVIVPQKPERAPMSITAWMAIASTAATLALTVSNIFK</sequence>
<dbReference type="InterPro" id="IPR003715">
    <property type="entry name" value="Poly_export_N"/>
</dbReference>
<evidence type="ECO:0000259" key="3">
    <source>
        <dbReference type="Pfam" id="PF02563"/>
    </source>
</evidence>
<evidence type="ECO:0000313" key="5">
    <source>
        <dbReference type="EMBL" id="BDD00020.1"/>
    </source>
</evidence>
<name>A0ABN6LA65_9BACT</name>
<dbReference type="InterPro" id="IPR049712">
    <property type="entry name" value="Poly_export"/>
</dbReference>
<keyword evidence="2" id="KW-0472">Membrane</keyword>
<accession>A0ABN6LA65</accession>
<organism evidence="5 6">
    <name type="scientific">Persicobacter psychrovividus</name>
    <dbReference type="NCBI Taxonomy" id="387638"/>
    <lineage>
        <taxon>Bacteria</taxon>
        <taxon>Pseudomonadati</taxon>
        <taxon>Bacteroidota</taxon>
        <taxon>Cytophagia</taxon>
        <taxon>Cytophagales</taxon>
        <taxon>Persicobacteraceae</taxon>
        <taxon>Persicobacter</taxon>
    </lineage>
</organism>
<evidence type="ECO:0000313" key="6">
    <source>
        <dbReference type="Proteomes" id="UP001354989"/>
    </source>
</evidence>
<feature type="domain" description="Soluble ligand binding" evidence="4">
    <location>
        <begin position="310"/>
        <end position="357"/>
    </location>
</feature>
<gene>
    <name evidence="5" type="ORF">PEPS_23000</name>
</gene>
<feature type="domain" description="Soluble ligand binding" evidence="4">
    <location>
        <begin position="480"/>
        <end position="527"/>
    </location>
</feature>
<evidence type="ECO:0000259" key="4">
    <source>
        <dbReference type="Pfam" id="PF10531"/>
    </source>
</evidence>
<protein>
    <submittedName>
        <fullName evidence="5">Capsule polysaccharide transporter</fullName>
    </submittedName>
</protein>
<dbReference type="PANTHER" id="PTHR33619">
    <property type="entry name" value="POLYSACCHARIDE EXPORT PROTEIN GFCE-RELATED"/>
    <property type="match status" value="1"/>
</dbReference>
<dbReference type="EMBL" id="AP025292">
    <property type="protein sequence ID" value="BDD00020.1"/>
    <property type="molecule type" value="Genomic_DNA"/>
</dbReference>
<keyword evidence="1" id="KW-0732">Signal</keyword>
<feature type="domain" description="Soluble ligand binding" evidence="4">
    <location>
        <begin position="579"/>
        <end position="627"/>
    </location>
</feature>
<dbReference type="InterPro" id="IPR019554">
    <property type="entry name" value="Soluble_ligand-bd"/>
</dbReference>
<dbReference type="Pfam" id="PF10531">
    <property type="entry name" value="SLBB"/>
    <property type="match status" value="5"/>
</dbReference>
<dbReference type="Pfam" id="PF02563">
    <property type="entry name" value="Poly_export"/>
    <property type="match status" value="1"/>
</dbReference>
<feature type="transmembrane region" description="Helical" evidence="2">
    <location>
        <begin position="771"/>
        <end position="792"/>
    </location>
</feature>
<reference evidence="5 6" key="1">
    <citation type="submission" date="2021-12" db="EMBL/GenBank/DDBJ databases">
        <title>Genome sequencing of bacteria with rrn-lacking chromosome and rrn-plasmid.</title>
        <authorList>
            <person name="Anda M."/>
            <person name="Iwasaki W."/>
        </authorList>
    </citation>
    <scope>NUCLEOTIDE SEQUENCE [LARGE SCALE GENOMIC DNA]</scope>
    <source>
        <strain evidence="5 6">NBRC 101262</strain>
    </source>
</reference>
<keyword evidence="2" id="KW-1133">Transmembrane helix</keyword>
<keyword evidence="6" id="KW-1185">Reference proteome</keyword>
<keyword evidence="2" id="KW-0812">Transmembrane</keyword>
<evidence type="ECO:0000256" key="1">
    <source>
        <dbReference type="ARBA" id="ARBA00022729"/>
    </source>
</evidence>
<feature type="domain" description="Polysaccharide export protein N-terminal" evidence="3">
    <location>
        <begin position="137"/>
        <end position="199"/>
    </location>
</feature>
<dbReference type="Gene3D" id="3.10.560.10">
    <property type="entry name" value="Outer membrane lipoprotein wza domain like"/>
    <property type="match status" value="6"/>
</dbReference>
<dbReference type="Proteomes" id="UP001354989">
    <property type="component" value="Chromosome"/>
</dbReference>
<dbReference type="RefSeq" id="WP_338397149.1">
    <property type="nucleotide sequence ID" value="NZ_AP025292.1"/>
</dbReference>
<feature type="domain" description="Soluble ligand binding" evidence="4">
    <location>
        <begin position="225"/>
        <end position="272"/>
    </location>
</feature>
<evidence type="ECO:0000256" key="2">
    <source>
        <dbReference type="SAM" id="Phobius"/>
    </source>
</evidence>
<proteinExistence type="predicted"/>